<proteinExistence type="predicted"/>
<protein>
    <submittedName>
        <fullName evidence="1">Uncharacterized protein</fullName>
    </submittedName>
</protein>
<dbReference type="HOGENOM" id="CLU_1644033_0_0_1"/>
<evidence type="ECO:0000313" key="2">
    <source>
        <dbReference type="Proteomes" id="UP000007129"/>
    </source>
</evidence>
<dbReference type="VEuPathDB" id="FungiDB:MPH_02208"/>
<dbReference type="Proteomes" id="UP000007129">
    <property type="component" value="Unassembled WGS sequence"/>
</dbReference>
<dbReference type="OrthoDB" id="10358000at2759"/>
<name>K2SV22_MACPH</name>
<comment type="caution">
    <text evidence="1">The sequence shown here is derived from an EMBL/GenBank/DDBJ whole genome shotgun (WGS) entry which is preliminary data.</text>
</comment>
<evidence type="ECO:0000313" key="1">
    <source>
        <dbReference type="EMBL" id="EKG20485.1"/>
    </source>
</evidence>
<dbReference type="InParanoid" id="K2SV22"/>
<dbReference type="AlphaFoldDB" id="K2SV22"/>
<dbReference type="EMBL" id="AHHD01000085">
    <property type="protein sequence ID" value="EKG20485.1"/>
    <property type="molecule type" value="Genomic_DNA"/>
</dbReference>
<accession>K2SV22</accession>
<sequence length="161" mass="18291">MAPVVKKAFLAFVEDIPDSKINWQNYAHGQSKDNIFQNDTNKEMFRMDLQKFTKDNQGADPDDNYFQLAVQLNRKGGKATSHSVVKDLKKGRLGPVYASLKIHHEARPNAETFKDLLRKAGARCHEQADNEPISYCIQIEPDCSWRNHQTGETGQGTNFQP</sequence>
<reference evidence="1 2" key="1">
    <citation type="journal article" date="2012" name="BMC Genomics">
        <title>Tools to kill: Genome of one of the most destructive plant pathogenic fungi Macrophomina phaseolina.</title>
        <authorList>
            <person name="Islam M.S."/>
            <person name="Haque M.S."/>
            <person name="Islam M.M."/>
            <person name="Emdad E.M."/>
            <person name="Halim A."/>
            <person name="Hossen Q.M.M."/>
            <person name="Hossain M.Z."/>
            <person name="Ahmed B."/>
            <person name="Rahim S."/>
            <person name="Rahman M.S."/>
            <person name="Alam M.M."/>
            <person name="Hou S."/>
            <person name="Wan X."/>
            <person name="Saito J.A."/>
            <person name="Alam M."/>
        </authorList>
    </citation>
    <scope>NUCLEOTIDE SEQUENCE [LARGE SCALE GENOMIC DNA]</scope>
    <source>
        <strain evidence="1 2">MS6</strain>
    </source>
</reference>
<organism evidence="1 2">
    <name type="scientific">Macrophomina phaseolina (strain MS6)</name>
    <name type="common">Charcoal rot fungus</name>
    <dbReference type="NCBI Taxonomy" id="1126212"/>
    <lineage>
        <taxon>Eukaryota</taxon>
        <taxon>Fungi</taxon>
        <taxon>Dikarya</taxon>
        <taxon>Ascomycota</taxon>
        <taxon>Pezizomycotina</taxon>
        <taxon>Dothideomycetes</taxon>
        <taxon>Dothideomycetes incertae sedis</taxon>
        <taxon>Botryosphaeriales</taxon>
        <taxon>Botryosphaeriaceae</taxon>
        <taxon>Macrophomina</taxon>
    </lineage>
</organism>
<gene>
    <name evidence="1" type="ORF">MPH_02208</name>
</gene>